<dbReference type="SMART" id="SM00068">
    <property type="entry name" value="GHB"/>
    <property type="match status" value="1"/>
</dbReference>
<reference evidence="16" key="3">
    <citation type="submission" date="2025-09" db="UniProtKB">
        <authorList>
            <consortium name="Ensembl"/>
        </authorList>
    </citation>
    <scope>IDENTIFICATION</scope>
</reference>
<dbReference type="Pfam" id="PF00007">
    <property type="entry name" value="Cys_knot"/>
    <property type="match status" value="1"/>
</dbReference>
<comment type="subcellular location">
    <subcellularLocation>
        <location evidence="1">Secreted</location>
    </subcellularLocation>
</comment>
<evidence type="ECO:0000256" key="12">
    <source>
        <dbReference type="ARBA" id="ARBA00077521"/>
    </source>
</evidence>
<dbReference type="PANTHER" id="PTHR11515:SF5">
    <property type="entry name" value="THYROTROPIN SUBUNIT BETA"/>
    <property type="match status" value="1"/>
</dbReference>
<dbReference type="GO" id="GO:0005615">
    <property type="term" value="C:extracellular space"/>
    <property type="evidence" value="ECO:0007669"/>
    <property type="project" value="TreeGrafter"/>
</dbReference>
<organism evidence="16 17">
    <name type="scientific">Gouania willdenowi</name>
    <name type="common">Blunt-snouted clingfish</name>
    <name type="synonym">Lepadogaster willdenowi</name>
    <dbReference type="NCBI Taxonomy" id="441366"/>
    <lineage>
        <taxon>Eukaryota</taxon>
        <taxon>Metazoa</taxon>
        <taxon>Chordata</taxon>
        <taxon>Craniata</taxon>
        <taxon>Vertebrata</taxon>
        <taxon>Euteleostomi</taxon>
        <taxon>Actinopterygii</taxon>
        <taxon>Neopterygii</taxon>
        <taxon>Teleostei</taxon>
        <taxon>Neoteleostei</taxon>
        <taxon>Acanthomorphata</taxon>
        <taxon>Ovalentaria</taxon>
        <taxon>Blenniimorphae</taxon>
        <taxon>Blenniiformes</taxon>
        <taxon>Gobiesocoidei</taxon>
        <taxon>Gobiesocidae</taxon>
        <taxon>Gobiesocinae</taxon>
        <taxon>Gouania</taxon>
    </lineage>
</organism>
<evidence type="ECO:0000256" key="10">
    <source>
        <dbReference type="ARBA" id="ARBA00042931"/>
    </source>
</evidence>
<dbReference type="FunFam" id="2.10.90.10:FF:000007">
    <property type="entry name" value="Luteinizing hormone beta subunit"/>
    <property type="match status" value="1"/>
</dbReference>
<dbReference type="Ensembl" id="ENSGWIT00000051985.1">
    <property type="protein sequence ID" value="ENSGWIP00000048064.1"/>
    <property type="gene ID" value="ENSGWIG00000023613.1"/>
</dbReference>
<dbReference type="Proteomes" id="UP000694680">
    <property type="component" value="Chromosome 5"/>
</dbReference>
<dbReference type="GO" id="GO:0007186">
    <property type="term" value="P:G protein-coupled receptor signaling pathway"/>
    <property type="evidence" value="ECO:0007669"/>
    <property type="project" value="TreeGrafter"/>
</dbReference>
<dbReference type="CTD" id="353223"/>
<dbReference type="InterPro" id="IPR029034">
    <property type="entry name" value="Cystine-knot_cytokine"/>
</dbReference>
<dbReference type="RefSeq" id="XP_028303906.1">
    <property type="nucleotide sequence ID" value="XM_028448105.1"/>
</dbReference>
<evidence type="ECO:0000256" key="4">
    <source>
        <dbReference type="ARBA" id="ARBA00022702"/>
    </source>
</evidence>
<dbReference type="OrthoDB" id="8866353at2759"/>
<comment type="similarity">
    <text evidence="2">Belongs to the glycoprotein hormones subunit beta family.</text>
</comment>
<feature type="domain" description="Glycoprotein hormone subunit beta" evidence="15">
    <location>
        <begin position="20"/>
        <end position="120"/>
    </location>
</feature>
<dbReference type="RefSeq" id="XP_028303905.1">
    <property type="nucleotide sequence ID" value="XM_028448104.1"/>
</dbReference>
<feature type="signal peptide" evidence="14">
    <location>
        <begin position="1"/>
        <end position="20"/>
    </location>
</feature>
<evidence type="ECO:0000256" key="14">
    <source>
        <dbReference type="SAM" id="SignalP"/>
    </source>
</evidence>
<keyword evidence="4" id="KW-0372">Hormone</keyword>
<dbReference type="AlphaFoldDB" id="A0A8C5HR35"/>
<dbReference type="CDD" id="cd00069">
    <property type="entry name" value="GHB_like"/>
    <property type="match status" value="1"/>
</dbReference>
<evidence type="ECO:0000256" key="13">
    <source>
        <dbReference type="ARBA" id="ARBA00081883"/>
    </source>
</evidence>
<evidence type="ECO:0000259" key="15">
    <source>
        <dbReference type="Pfam" id="PF00007"/>
    </source>
</evidence>
<evidence type="ECO:0000313" key="17">
    <source>
        <dbReference type="Proteomes" id="UP000694680"/>
    </source>
</evidence>
<keyword evidence="3" id="KW-0964">Secreted</keyword>
<evidence type="ECO:0000256" key="1">
    <source>
        <dbReference type="ARBA" id="ARBA00004613"/>
    </source>
</evidence>
<dbReference type="Gene3D" id="2.10.90.10">
    <property type="entry name" value="Cystine-knot cytokines"/>
    <property type="match status" value="1"/>
</dbReference>
<evidence type="ECO:0000256" key="5">
    <source>
        <dbReference type="ARBA" id="ARBA00023157"/>
    </source>
</evidence>
<dbReference type="SUPFAM" id="SSF57501">
    <property type="entry name" value="Cystine-knot cytokines"/>
    <property type="match status" value="1"/>
</dbReference>
<protein>
    <recommendedName>
        <fullName evidence="11">Gonadotropin subunit beta-2</fullName>
    </recommendedName>
    <alternativeName>
        <fullName evidence="12">GTH-II-beta</fullName>
    </alternativeName>
    <alternativeName>
        <fullName evidence="13">Gonadotropin beta-II chain</fullName>
    </alternativeName>
    <alternativeName>
        <fullName evidence="9">Thyroid-stimulating hormone subunit beta</fullName>
    </alternativeName>
    <alternativeName>
        <fullName evidence="10">Thyrotropin beta chain</fullName>
    </alternativeName>
    <alternativeName>
        <fullName evidence="8">Thyrotropin subunit beta</fullName>
    </alternativeName>
</protein>
<keyword evidence="14" id="KW-0732">Signal</keyword>
<sequence>MDSAVLTFWLLSLLFMPAVPQCVLSNFTIHVEKPECKFCAAINTAVCEGFCPSEELSRMEEGRSVVHQSVCFYEEVEYRTAVLPGCSKLSDAAFSYPVAVRCHCGHCRTSISQCTVRAGRERDKCIKPVKWVRRYLGQSSHLIPF</sequence>
<dbReference type="GO" id="GO:0005179">
    <property type="term" value="F:hormone activity"/>
    <property type="evidence" value="ECO:0007669"/>
    <property type="project" value="UniProtKB-KW"/>
</dbReference>
<evidence type="ECO:0000313" key="16">
    <source>
        <dbReference type="Ensembl" id="ENSGWIP00000048064.1"/>
    </source>
</evidence>
<evidence type="ECO:0000256" key="3">
    <source>
        <dbReference type="ARBA" id="ARBA00022525"/>
    </source>
</evidence>
<dbReference type="InterPro" id="IPR001545">
    <property type="entry name" value="Gonadotropin_bsu"/>
</dbReference>
<reference evidence="16" key="1">
    <citation type="submission" date="2020-06" db="EMBL/GenBank/DDBJ databases">
        <authorList>
            <consortium name="Wellcome Sanger Institute Data Sharing"/>
        </authorList>
    </citation>
    <scope>NUCLEOTIDE SEQUENCE [LARGE SCALE GENOMIC DNA]</scope>
</reference>
<evidence type="ECO:0000256" key="11">
    <source>
        <dbReference type="ARBA" id="ARBA00069434"/>
    </source>
</evidence>
<gene>
    <name evidence="16" type="primary">tshba</name>
</gene>
<evidence type="ECO:0000256" key="2">
    <source>
        <dbReference type="ARBA" id="ARBA00006552"/>
    </source>
</evidence>
<keyword evidence="6" id="KW-0325">Glycoprotein</keyword>
<feature type="chain" id="PRO_5034060406" description="Gonadotropin subunit beta-2" evidence="14">
    <location>
        <begin position="21"/>
        <end position="145"/>
    </location>
</feature>
<evidence type="ECO:0000256" key="8">
    <source>
        <dbReference type="ARBA" id="ARBA00039483"/>
    </source>
</evidence>
<evidence type="ECO:0000256" key="6">
    <source>
        <dbReference type="ARBA" id="ARBA00023180"/>
    </source>
</evidence>
<accession>A0A8C5HR35</accession>
<evidence type="ECO:0000256" key="9">
    <source>
        <dbReference type="ARBA" id="ARBA00042284"/>
    </source>
</evidence>
<evidence type="ECO:0000256" key="7">
    <source>
        <dbReference type="ARBA" id="ARBA00038688"/>
    </source>
</evidence>
<dbReference type="InterPro" id="IPR006208">
    <property type="entry name" value="Glyco_hormone_CN"/>
</dbReference>
<keyword evidence="5" id="KW-1015">Disulfide bond</keyword>
<proteinExistence type="inferred from homology"/>
<dbReference type="PANTHER" id="PTHR11515">
    <property type="entry name" value="GLYCOPROTEIN HORMONE BETA CHAIN"/>
    <property type="match status" value="1"/>
</dbReference>
<dbReference type="GO" id="GO:0010817">
    <property type="term" value="P:regulation of hormone levels"/>
    <property type="evidence" value="ECO:0007669"/>
    <property type="project" value="UniProtKB-ARBA"/>
</dbReference>
<name>A0A8C5HR35_GOUWI</name>
<keyword evidence="17" id="KW-1185">Reference proteome</keyword>
<reference evidence="16" key="2">
    <citation type="submission" date="2025-08" db="UniProtKB">
        <authorList>
            <consortium name="Ensembl"/>
        </authorList>
    </citation>
    <scope>IDENTIFICATION</scope>
</reference>
<dbReference type="GO" id="GO:0005737">
    <property type="term" value="C:cytoplasm"/>
    <property type="evidence" value="ECO:0007669"/>
    <property type="project" value="TreeGrafter"/>
</dbReference>
<comment type="subunit">
    <text evidence="7">Heterodimer of a common alpha chain and a unique beta chain which confers biological specificity to thyrotropin, lutropin, follitropin and gonadotropin.</text>
</comment>
<dbReference type="GeneID" id="114464061"/>